<dbReference type="SMART" id="SM01360">
    <property type="entry name" value="A2M"/>
    <property type="match status" value="1"/>
</dbReference>
<gene>
    <name evidence="6" type="ORF">SM757_21300</name>
</gene>
<dbReference type="PIRSF" id="PIRSF038980">
    <property type="entry name" value="A2M_bac"/>
    <property type="match status" value="1"/>
</dbReference>
<evidence type="ECO:0000313" key="6">
    <source>
        <dbReference type="EMBL" id="MDZ5459118.1"/>
    </source>
</evidence>
<dbReference type="Pfam" id="PF01835">
    <property type="entry name" value="MG2"/>
    <property type="match status" value="1"/>
</dbReference>
<dbReference type="Pfam" id="PF11974">
    <property type="entry name" value="bMG3"/>
    <property type="match status" value="1"/>
</dbReference>
<dbReference type="InterPro" id="IPR021868">
    <property type="entry name" value="Alpha_2_Macroglob_MG3"/>
</dbReference>
<evidence type="ECO:0000259" key="5">
    <source>
        <dbReference type="SMART" id="SM01360"/>
    </source>
</evidence>
<dbReference type="Pfam" id="PF17962">
    <property type="entry name" value="bMG6"/>
    <property type="match status" value="1"/>
</dbReference>
<evidence type="ECO:0000256" key="2">
    <source>
        <dbReference type="ARBA" id="ARBA00022729"/>
    </source>
</evidence>
<evidence type="ECO:0000256" key="3">
    <source>
        <dbReference type="SAM" id="MobiDB-lite"/>
    </source>
</evidence>
<dbReference type="InterPro" id="IPR051802">
    <property type="entry name" value="YfhM-like"/>
</dbReference>
<dbReference type="Gene3D" id="1.50.10.20">
    <property type="match status" value="1"/>
</dbReference>
<dbReference type="Pfam" id="PF17972">
    <property type="entry name" value="bMG5"/>
    <property type="match status" value="1"/>
</dbReference>
<dbReference type="InterPro" id="IPR011625">
    <property type="entry name" value="A2M_N_BRD"/>
</dbReference>
<protein>
    <submittedName>
        <fullName evidence="6">Alpha-2-macroglobulin</fullName>
    </submittedName>
</protein>
<dbReference type="InterPro" id="IPR049120">
    <property type="entry name" value="A2M_bMG2"/>
</dbReference>
<dbReference type="InterPro" id="IPR011626">
    <property type="entry name" value="Alpha-macroglobulin_TED"/>
</dbReference>
<dbReference type="Proteomes" id="UP001293718">
    <property type="component" value="Unassembled WGS sequence"/>
</dbReference>
<dbReference type="PANTHER" id="PTHR40094">
    <property type="entry name" value="ALPHA-2-MACROGLOBULIN HOMOLOG"/>
    <property type="match status" value="1"/>
</dbReference>
<dbReference type="CDD" id="cd02891">
    <property type="entry name" value="A2M_like"/>
    <property type="match status" value="1"/>
</dbReference>
<dbReference type="PANTHER" id="PTHR40094:SF1">
    <property type="entry name" value="UBIQUITIN DOMAIN-CONTAINING PROTEIN"/>
    <property type="match status" value="1"/>
</dbReference>
<dbReference type="Pfam" id="PF00207">
    <property type="entry name" value="A2M"/>
    <property type="match status" value="1"/>
</dbReference>
<dbReference type="SMART" id="SM01359">
    <property type="entry name" value="A2M_N_2"/>
    <property type="match status" value="1"/>
</dbReference>
<feature type="region of interest" description="Disordered" evidence="3">
    <location>
        <begin position="229"/>
        <end position="257"/>
    </location>
</feature>
<dbReference type="Pfam" id="PF21142">
    <property type="entry name" value="A2M_bMG2"/>
    <property type="match status" value="1"/>
</dbReference>
<dbReference type="SUPFAM" id="SSF48239">
    <property type="entry name" value="Terpenoid cyclases/Protein prenyltransferases"/>
    <property type="match status" value="1"/>
</dbReference>
<dbReference type="InterPro" id="IPR049122">
    <property type="entry name" value="A2MG_CUB"/>
</dbReference>
<dbReference type="Pfam" id="PF07678">
    <property type="entry name" value="TED_complement"/>
    <property type="match status" value="1"/>
</dbReference>
<dbReference type="InterPro" id="IPR041203">
    <property type="entry name" value="Bact_A2M_MG5"/>
</dbReference>
<keyword evidence="7" id="KW-1185">Reference proteome</keyword>
<evidence type="ECO:0000259" key="4">
    <source>
        <dbReference type="SMART" id="SM01359"/>
    </source>
</evidence>
<dbReference type="Pfam" id="PF21765">
    <property type="entry name" value="CUB_A2MG"/>
    <property type="match status" value="1"/>
</dbReference>
<evidence type="ECO:0000256" key="1">
    <source>
        <dbReference type="ARBA" id="ARBA00010556"/>
    </source>
</evidence>
<feature type="region of interest" description="Disordered" evidence="3">
    <location>
        <begin position="92"/>
        <end position="112"/>
    </location>
</feature>
<dbReference type="InterPro" id="IPR002890">
    <property type="entry name" value="MG2"/>
</dbReference>
<feature type="domain" description="Alpha-2-macroglobulin" evidence="5">
    <location>
        <begin position="1006"/>
        <end position="1095"/>
    </location>
</feature>
<evidence type="ECO:0000313" key="7">
    <source>
        <dbReference type="Proteomes" id="UP001293718"/>
    </source>
</evidence>
<dbReference type="InterPro" id="IPR026284">
    <property type="entry name" value="A2MG_proteobact"/>
</dbReference>
<proteinExistence type="inferred from homology"/>
<accession>A0ABU5IJN8</accession>
<keyword evidence="2" id="KW-0732">Signal</keyword>
<reference evidence="6 7" key="1">
    <citation type="submission" date="2023-11" db="EMBL/GenBank/DDBJ databases">
        <title>Draft genome of Azohydromonas lata strain H1 (DSM1123), a polyhydroxyalkanoate producer.</title>
        <authorList>
            <person name="Traversa D."/>
            <person name="D'Addabbo P."/>
            <person name="Pazzani C."/>
            <person name="Manzari C."/>
            <person name="Chiara M."/>
            <person name="Scrascia M."/>
        </authorList>
    </citation>
    <scope>NUCLEOTIDE SEQUENCE [LARGE SCALE GENOMIC DNA]</scope>
    <source>
        <strain evidence="6 7">H1</strain>
    </source>
</reference>
<dbReference type="Pfam" id="PF07703">
    <property type="entry name" value="A2M_BRD"/>
    <property type="match status" value="1"/>
</dbReference>
<dbReference type="Gene3D" id="2.60.40.1930">
    <property type="match status" value="1"/>
</dbReference>
<dbReference type="InterPro" id="IPR001599">
    <property type="entry name" value="Macroglobln_a2"/>
</dbReference>
<dbReference type="InterPro" id="IPR008930">
    <property type="entry name" value="Terpenoid_cyclase/PrenylTrfase"/>
</dbReference>
<dbReference type="SMART" id="SM01419">
    <property type="entry name" value="Thiol-ester_cl"/>
    <property type="match status" value="1"/>
</dbReference>
<organism evidence="6 7">
    <name type="scientific">Azohydromonas lata</name>
    <dbReference type="NCBI Taxonomy" id="45677"/>
    <lineage>
        <taxon>Bacteria</taxon>
        <taxon>Pseudomonadati</taxon>
        <taxon>Pseudomonadota</taxon>
        <taxon>Betaproteobacteria</taxon>
        <taxon>Burkholderiales</taxon>
        <taxon>Sphaerotilaceae</taxon>
        <taxon>Azohydromonas</taxon>
    </lineage>
</organism>
<dbReference type="RefSeq" id="WP_322466953.1">
    <property type="nucleotide sequence ID" value="NZ_JAXOJX010000039.1"/>
</dbReference>
<sequence>MAKVKRSGLAAAAVVLVALAALLVWHFSGTRPGGAAPTALADPDAPFTALECKPRLFDDRPALAVVFTQPVDGRQNLNEALRVVDLGPAAADGDAQERGAEQPAASAPGTPLAGSAPAGKLLQGAWVVGDNPRIAYFPYVQPQRRFHIEVADTLKAQDGRRIAAAHACDVASEAMPPSFFFASRGVVLPAGQNGGLPVVTVNVPEVDIQFLRVLPEQLPKFLERVAGARKNARGEGSDENGAGQEEEEDPYRYDDGNNRRLQGLVGGWQLDELRNQAQSVHLGRYATDDQPNRRHVSFIPVEGIKELQEPGIYIAVMSQPGRFAQEYQTTYFYVSDIGLMARRYARGLDAFASSLKSGEAQRGVVFELLDENGRSLGRAEGDGDGHGHFEDAPESAAVLVARRGEGAKGAMSVLALRAPGLDLSEFDVGGHPSRNTKLFVWAGRDLYRPGERFDVSVLVRDADGKPLPPQPLTATLKRPDGRSVSTTAWKPNEKFPGYLSHAVVLPPDAPTGAWQLELRADPGAKRADAAWKFQVEEFLPERMKLELNTARPVLLPGNDFDVAVRGDYLFGAPAAGNRLLVAAATSRQRYALPQQWPGFVFGDFNDDGQAKRQEVGDQELDAQGRTRVSLPLPDMKLDSPMLVRGSFSLLESGGRPVVRSIERVLWPAPKLLAVRPLFDRDVAPDNAQAGFELTRVDANGKPQPLKKATLRLVREDRQWYWRHDDQRGWTSGYTETDELIESGAVAIATQGDRSRVSLPVRWGRYRLEVDDPETGLTLRYRFHAGWGAQESEDLGNRPDRVQLKLAQAPLKAGERARLTITPPHDGTALVTVEGDKLLWSQRVDVRAAGTDIAIPVDAAWARHDLYVAVTALRPGSQGERVTPARAVGLIHLPLARTERQLKVALQAPAKVLPEKRATVRVKAEGLGGQAALVTLSAVDVGILNITRFPTPDPLDFFFGKHRYGAEQLDLYGRLIEKMEGSTARLRWGGDASLRDSKSLPKKVKLVDLFSGPVQLNAQGEADIPVDVPDFNGTLRLMAVVATADRFGKADAEMVSAAPIVAELATPRFISPGDSAFIALDVTNLSGAPQDLQISLQGAEPVRVGGSEQSLSLKHQQRVTLRFPVEATDAYGLGRLRLQVVSASGIRIARESVLQVQPAVPLETEVRRLRVAPGESLKLEANLLERFHKGSATLSLAVSDKPPLNVRQLVQGLLDYPYGCLEQTTSAAYPHLFIDEAQAQALGLKARTREERTAFVEGALGRLAGLQKANGGFTLWGDGGYETWLSAYVMGFMQDARDQGFAVPDAFYRKAQGWLLQELQQAPNRFPQLPAPLQAALGASAARPAASAASAAMDRGLSSRDLALLRDSHQRFAELAHVGYILARDQKAPLAMLRYLHDQQRLKARSPLPLVHLAIALKLMGDEARSQAALDDALRRPYGLPGARDAWYFEWLGDYGTPVRDAALAYALLARHEIKAARRDNLLFDAADRLNGRPYLSTQERLSLFLAARAAGLTGGGGSGDGWQAQLSVGEAVQALASKGVEQRSLDAAALARGVSLANRHAQPLLVEVQASGYPVKAPAPRDTDIELKRDWFDAQGQPLAAGRALRVGDLVIVRVRARASQTLENGLIVDRVPAGMEVENLNLSQGPKAEEFSIEGVNVAAAMADGRLKHREYRDDRYVAAARLDREWLPVFYMLRVVSPGRFVVPAPFAEDMYRPELRGVGADGGTVLIEDPRGAAGQ</sequence>
<dbReference type="InterPro" id="IPR041246">
    <property type="entry name" value="Bact_MG10"/>
</dbReference>
<dbReference type="InterPro" id="IPR047565">
    <property type="entry name" value="Alpha-macroglob_thiol-ester_cl"/>
</dbReference>
<dbReference type="InterPro" id="IPR041462">
    <property type="entry name" value="Bact_A2M_MG6"/>
</dbReference>
<comment type="caution">
    <text evidence="6">The sequence shown here is derived from an EMBL/GenBank/DDBJ whole genome shotgun (WGS) entry which is preliminary data.</text>
</comment>
<comment type="similarity">
    <text evidence="1">Belongs to the protease inhibitor I39 (alpha-2-macroglobulin) family. Bacterial alpha-2-macroglobulin subfamily.</text>
</comment>
<dbReference type="Pfam" id="PF17973">
    <property type="entry name" value="bMG10"/>
    <property type="match status" value="1"/>
</dbReference>
<dbReference type="EMBL" id="JAXOJX010000039">
    <property type="protein sequence ID" value="MDZ5459118.1"/>
    <property type="molecule type" value="Genomic_DNA"/>
</dbReference>
<feature type="domain" description="Alpha-2-macroglobulin bait region" evidence="4">
    <location>
        <begin position="801"/>
        <end position="945"/>
    </location>
</feature>
<name>A0ABU5IJN8_9BURK</name>